<dbReference type="KEGG" id="dci:108253867"/>
<reference evidence="3" key="1">
    <citation type="submission" date="2025-08" db="UniProtKB">
        <authorList>
            <consortium name="RefSeq"/>
        </authorList>
    </citation>
    <scope>IDENTIFICATION</scope>
</reference>
<feature type="chain" id="PRO_5010168453" evidence="1">
    <location>
        <begin position="21"/>
        <end position="127"/>
    </location>
</feature>
<dbReference type="RefSeq" id="XP_017304064.1">
    <property type="nucleotide sequence ID" value="XM_017448575.2"/>
</dbReference>
<keyword evidence="1" id="KW-0732">Signal</keyword>
<proteinExistence type="predicted"/>
<evidence type="ECO:0000313" key="2">
    <source>
        <dbReference type="Proteomes" id="UP000079169"/>
    </source>
</evidence>
<sequence length="127" mass="14379">MWSISHGLSLLLWFTAIGRSLSHCGSEPHALCLKKCCPNHQAIHRGRCVDFEIEEFTMDVYDKEHLKKANADPAAMPFVTVTINLTSSDRGLKNKTKEQIATRDKAKEERTLQANVHSFKLVWNTIA</sequence>
<dbReference type="GeneID" id="108253867"/>
<feature type="signal peptide" evidence="1">
    <location>
        <begin position="1"/>
        <end position="20"/>
    </location>
</feature>
<gene>
    <name evidence="3" type="primary">LOC108253867</name>
</gene>
<keyword evidence="2" id="KW-1185">Reference proteome</keyword>
<dbReference type="Proteomes" id="UP000079169">
    <property type="component" value="Unplaced"/>
</dbReference>
<protein>
    <submittedName>
        <fullName evidence="3">Uncharacterized protein LOC108253867</fullName>
    </submittedName>
</protein>
<dbReference type="AlphaFoldDB" id="A0A1S4EPH4"/>
<accession>A0A1S4EPH4</accession>
<evidence type="ECO:0000313" key="3">
    <source>
        <dbReference type="RefSeq" id="XP_017304064.1"/>
    </source>
</evidence>
<evidence type="ECO:0000256" key="1">
    <source>
        <dbReference type="SAM" id="SignalP"/>
    </source>
</evidence>
<name>A0A1S4EPH4_DIACI</name>
<organism evidence="2 3">
    <name type="scientific">Diaphorina citri</name>
    <name type="common">Asian citrus psyllid</name>
    <dbReference type="NCBI Taxonomy" id="121845"/>
    <lineage>
        <taxon>Eukaryota</taxon>
        <taxon>Metazoa</taxon>
        <taxon>Ecdysozoa</taxon>
        <taxon>Arthropoda</taxon>
        <taxon>Hexapoda</taxon>
        <taxon>Insecta</taxon>
        <taxon>Pterygota</taxon>
        <taxon>Neoptera</taxon>
        <taxon>Paraneoptera</taxon>
        <taxon>Hemiptera</taxon>
        <taxon>Sternorrhyncha</taxon>
        <taxon>Psylloidea</taxon>
        <taxon>Psyllidae</taxon>
        <taxon>Diaphorininae</taxon>
        <taxon>Diaphorina</taxon>
    </lineage>
</organism>
<dbReference type="PaxDb" id="121845-A0A1S4EPH4"/>